<sequence>MDLQVSTNEKGNTQPIICGLLVWKVGPVWEYFEECLSCVSPAVALSTDTLSVIRTGDWIIGRLFPPLRALCSIGRYELLAHTWMQNSLLIWLCPLWRGPGNELPMITLFRPTISAPVSINLSSLLLNTLSSDATHPHQPTWTLGGSVCFLPSN</sequence>
<protein>
    <submittedName>
        <fullName evidence="1">Uncharacterized protein</fullName>
    </submittedName>
</protein>
<evidence type="ECO:0000313" key="1">
    <source>
        <dbReference type="EMBL" id="KAL1867254.1"/>
    </source>
</evidence>
<dbReference type="EMBL" id="JAZHXJ010000244">
    <property type="protein sequence ID" value="KAL1867254.1"/>
    <property type="molecule type" value="Genomic_DNA"/>
</dbReference>
<gene>
    <name evidence="1" type="ORF">VTK73DRAFT_4267</name>
</gene>
<comment type="caution">
    <text evidence="1">The sequence shown here is derived from an EMBL/GenBank/DDBJ whole genome shotgun (WGS) entry which is preliminary data.</text>
</comment>
<keyword evidence="2" id="KW-1185">Reference proteome</keyword>
<reference evidence="1 2" key="1">
    <citation type="journal article" date="2024" name="Commun. Biol.">
        <title>Comparative genomic analysis of thermophilic fungi reveals convergent evolutionary adaptations and gene losses.</title>
        <authorList>
            <person name="Steindorff A.S."/>
            <person name="Aguilar-Pontes M.V."/>
            <person name="Robinson A.J."/>
            <person name="Andreopoulos B."/>
            <person name="LaButti K."/>
            <person name="Kuo A."/>
            <person name="Mondo S."/>
            <person name="Riley R."/>
            <person name="Otillar R."/>
            <person name="Haridas S."/>
            <person name="Lipzen A."/>
            <person name="Grimwood J."/>
            <person name="Schmutz J."/>
            <person name="Clum A."/>
            <person name="Reid I.D."/>
            <person name="Moisan M.C."/>
            <person name="Butler G."/>
            <person name="Nguyen T.T.M."/>
            <person name="Dewar K."/>
            <person name="Conant G."/>
            <person name="Drula E."/>
            <person name="Henrissat B."/>
            <person name="Hansel C."/>
            <person name="Singer S."/>
            <person name="Hutchinson M.I."/>
            <person name="de Vries R.P."/>
            <person name="Natvig D.O."/>
            <person name="Powell A.J."/>
            <person name="Tsang A."/>
            <person name="Grigoriev I.V."/>
        </authorList>
    </citation>
    <scope>NUCLEOTIDE SEQUENCE [LARGE SCALE GENOMIC DNA]</scope>
    <source>
        <strain evidence="1 2">ATCC 24622</strain>
    </source>
</reference>
<proteinExistence type="predicted"/>
<accession>A0ABR3WUU3</accession>
<name>A0ABR3WUU3_9PEZI</name>
<dbReference type="Proteomes" id="UP001586593">
    <property type="component" value="Unassembled WGS sequence"/>
</dbReference>
<organism evidence="1 2">
    <name type="scientific">Phialemonium thermophilum</name>
    <dbReference type="NCBI Taxonomy" id="223376"/>
    <lineage>
        <taxon>Eukaryota</taxon>
        <taxon>Fungi</taxon>
        <taxon>Dikarya</taxon>
        <taxon>Ascomycota</taxon>
        <taxon>Pezizomycotina</taxon>
        <taxon>Sordariomycetes</taxon>
        <taxon>Sordariomycetidae</taxon>
        <taxon>Cephalothecales</taxon>
        <taxon>Cephalothecaceae</taxon>
        <taxon>Phialemonium</taxon>
    </lineage>
</organism>
<evidence type="ECO:0000313" key="2">
    <source>
        <dbReference type="Proteomes" id="UP001586593"/>
    </source>
</evidence>